<name>A0A6A0AKH4_HAELA</name>
<reference evidence="2 3" key="1">
    <citation type="submission" date="2020-02" db="EMBL/GenBank/DDBJ databases">
        <title>Draft genome sequence of Haematococcus lacustris strain NIES-144.</title>
        <authorList>
            <person name="Morimoto D."/>
            <person name="Nakagawa S."/>
            <person name="Yoshida T."/>
            <person name="Sawayama S."/>
        </authorList>
    </citation>
    <scope>NUCLEOTIDE SEQUENCE [LARGE SCALE GENOMIC DNA]</scope>
    <source>
        <strain evidence="2 3">NIES-144</strain>
    </source>
</reference>
<evidence type="ECO:0000313" key="3">
    <source>
        <dbReference type="Proteomes" id="UP000485058"/>
    </source>
</evidence>
<sequence length="51" mass="5047">MASSHAPCSSQEATPAAASEPGPSTPPAAKRTKRTKAELAAEPSKPTKGTG</sequence>
<feature type="region of interest" description="Disordered" evidence="1">
    <location>
        <begin position="1"/>
        <end position="51"/>
    </location>
</feature>
<feature type="compositionally biased region" description="Polar residues" evidence="1">
    <location>
        <begin position="1"/>
        <end position="13"/>
    </location>
</feature>
<keyword evidence="3" id="KW-1185">Reference proteome</keyword>
<accession>A0A6A0AKH4</accession>
<gene>
    <name evidence="2" type="ORF">HaLaN_32791</name>
</gene>
<evidence type="ECO:0000256" key="1">
    <source>
        <dbReference type="SAM" id="MobiDB-lite"/>
    </source>
</evidence>
<organism evidence="2 3">
    <name type="scientific">Haematococcus lacustris</name>
    <name type="common">Green alga</name>
    <name type="synonym">Haematococcus pluvialis</name>
    <dbReference type="NCBI Taxonomy" id="44745"/>
    <lineage>
        <taxon>Eukaryota</taxon>
        <taxon>Viridiplantae</taxon>
        <taxon>Chlorophyta</taxon>
        <taxon>core chlorophytes</taxon>
        <taxon>Chlorophyceae</taxon>
        <taxon>CS clade</taxon>
        <taxon>Chlamydomonadales</taxon>
        <taxon>Haematococcaceae</taxon>
        <taxon>Haematococcus</taxon>
    </lineage>
</organism>
<proteinExistence type="predicted"/>
<evidence type="ECO:0000313" key="2">
    <source>
        <dbReference type="EMBL" id="GFH33420.1"/>
    </source>
</evidence>
<dbReference type="Proteomes" id="UP000485058">
    <property type="component" value="Unassembled WGS sequence"/>
</dbReference>
<comment type="caution">
    <text evidence="2">The sequence shown here is derived from an EMBL/GenBank/DDBJ whole genome shotgun (WGS) entry which is preliminary data.</text>
</comment>
<dbReference type="EMBL" id="BLLF01008538">
    <property type="protein sequence ID" value="GFH33420.1"/>
    <property type="molecule type" value="Genomic_DNA"/>
</dbReference>
<dbReference type="AlphaFoldDB" id="A0A6A0AKH4"/>
<protein>
    <submittedName>
        <fullName evidence="2">Uncharacterized protein</fullName>
    </submittedName>
</protein>